<feature type="transmembrane region" description="Helical" evidence="1">
    <location>
        <begin position="381"/>
        <end position="399"/>
    </location>
</feature>
<organism evidence="2 3">
    <name type="scientific">Paramecium primaurelia</name>
    <dbReference type="NCBI Taxonomy" id="5886"/>
    <lineage>
        <taxon>Eukaryota</taxon>
        <taxon>Sar</taxon>
        <taxon>Alveolata</taxon>
        <taxon>Ciliophora</taxon>
        <taxon>Intramacronucleata</taxon>
        <taxon>Oligohymenophorea</taxon>
        <taxon>Peniculida</taxon>
        <taxon>Parameciidae</taxon>
        <taxon>Paramecium</taxon>
    </lineage>
</organism>
<comment type="caution">
    <text evidence="2">The sequence shown here is derived from an EMBL/GenBank/DDBJ whole genome shotgun (WGS) entry which is preliminary data.</text>
</comment>
<sequence>MEVLCCICECCFPDTKRSGFWACVCCILSCYSSYLENIYGRKKRTFRFLNSILILILSIVALVLTNKISLNANLSTEELTNIFQNWQIGALIDIQILEQQCPDKYETLSNYQIPQTDHGCICLNDQQIFRYGCDEWRLNSGCFNQQPKGPIDLFQWVQPSQNSFQTVQICGLRSQLKFYDLLQNKITTEEDCRANGYKICKTQQPENFQCVLEEESCPIRDIIITQYQLTDYDVRQHNYSLIYDNGFNVYISLQKETTPIINMTVVKGEGVCLNQNDLSLNPKLYEDYKLLSLRPSYCQLDDTYHQISTTNEEAFFNFNNVTALVQSERPLYNISSDIEYQLLAQKQIYFRQDCRIDSFQYIKNLNSRIEIQKTLITCQQTFAAVLFIYITVLVLNELNRCFYDCCPKCYAKAQLIIKEILIYLLGVTVIVNYALIYDLVLNFEKQHQQQCFPISAQERMNQIQITLSGFILSDSYSLLINICLMIIIDFAMSTFQCFKQYKKEQRLKKQLTPLTNSQLKFKPFLELNPLLTLNSLLKLNPQLKSLFNVRTQIK</sequence>
<evidence type="ECO:0000313" key="2">
    <source>
        <dbReference type="EMBL" id="CAD8042992.1"/>
    </source>
</evidence>
<evidence type="ECO:0000313" key="3">
    <source>
        <dbReference type="Proteomes" id="UP000688137"/>
    </source>
</evidence>
<proteinExistence type="predicted"/>
<keyword evidence="1" id="KW-0472">Membrane</keyword>
<keyword evidence="1" id="KW-0812">Transmembrane</keyword>
<feature type="transmembrane region" description="Helical" evidence="1">
    <location>
        <begin position="48"/>
        <end position="65"/>
    </location>
</feature>
<feature type="transmembrane region" description="Helical" evidence="1">
    <location>
        <begin position="420"/>
        <end position="437"/>
    </location>
</feature>
<name>A0A8S1JLR5_PARPR</name>
<reference evidence="2" key="1">
    <citation type="submission" date="2021-01" db="EMBL/GenBank/DDBJ databases">
        <authorList>
            <consortium name="Genoscope - CEA"/>
            <person name="William W."/>
        </authorList>
    </citation>
    <scope>NUCLEOTIDE SEQUENCE</scope>
</reference>
<accession>A0A8S1JLR5</accession>
<dbReference type="Proteomes" id="UP000688137">
    <property type="component" value="Unassembled WGS sequence"/>
</dbReference>
<dbReference type="EMBL" id="CAJJDM010000001">
    <property type="protein sequence ID" value="CAD8042992.1"/>
    <property type="molecule type" value="Genomic_DNA"/>
</dbReference>
<dbReference type="AlphaFoldDB" id="A0A8S1JLR5"/>
<feature type="transmembrane region" description="Helical" evidence="1">
    <location>
        <begin position="476"/>
        <end position="498"/>
    </location>
</feature>
<keyword evidence="3" id="KW-1185">Reference proteome</keyword>
<evidence type="ECO:0000256" key="1">
    <source>
        <dbReference type="SAM" id="Phobius"/>
    </source>
</evidence>
<keyword evidence="1" id="KW-1133">Transmembrane helix</keyword>
<gene>
    <name evidence="2" type="ORF">PPRIM_AZ9-3.1.T0040211</name>
</gene>
<protein>
    <recommendedName>
        <fullName evidence="4">Transmembrane protein</fullName>
    </recommendedName>
</protein>
<evidence type="ECO:0008006" key="4">
    <source>
        <dbReference type="Google" id="ProtNLM"/>
    </source>
</evidence>